<evidence type="ECO:0000259" key="1">
    <source>
        <dbReference type="SMART" id="SM00760"/>
    </source>
</evidence>
<sequence>MTTTAPERTYNATVDWFGVSGMPDRMPAEAQAYARRLTRYISDASTVRARTLEEFGQAPPVEKIRGWRAERVAEIEGRRAARKPDEFVNMEGRAANEDELEIDLDALGAAIAARLAKLEIVDTVPAVPLRPSAAPLSPDLQQTLARPIRGQPRTHREVVSHCARRFGLKAEDLLGSSRKRPVVRARQFTATLLRARGNSYPAAGRYLGNMDHSTVIHSVRTLFLVGMQDPDTVEAWMELAPCATKFARSPEELDLMLGLTP</sequence>
<dbReference type="Gene3D" id="1.10.1750.10">
    <property type="match status" value="1"/>
</dbReference>
<dbReference type="InterPro" id="IPR013159">
    <property type="entry name" value="DnaA_C"/>
</dbReference>
<feature type="domain" description="Chromosomal replication initiator DnaA C-terminal" evidence="1">
    <location>
        <begin position="154"/>
        <end position="222"/>
    </location>
</feature>
<organism evidence="2 3">
    <name type="scientific">Novosphingobium soli</name>
    <dbReference type="NCBI Taxonomy" id="574956"/>
    <lineage>
        <taxon>Bacteria</taxon>
        <taxon>Pseudomonadati</taxon>
        <taxon>Pseudomonadota</taxon>
        <taxon>Alphaproteobacteria</taxon>
        <taxon>Sphingomonadales</taxon>
        <taxon>Sphingomonadaceae</taxon>
        <taxon>Novosphingobium</taxon>
    </lineage>
</organism>
<reference evidence="2 3" key="1">
    <citation type="submission" date="2024-09" db="EMBL/GenBank/DDBJ databases">
        <authorList>
            <person name="Sun Q."/>
            <person name="Mori K."/>
        </authorList>
    </citation>
    <scope>NUCLEOTIDE SEQUENCE [LARGE SCALE GENOMIC DNA]</scope>
    <source>
        <strain evidence="2 3">CCM 7706</strain>
    </source>
</reference>
<dbReference type="RefSeq" id="WP_379487471.1">
    <property type="nucleotide sequence ID" value="NZ_JBHLWK010000013.1"/>
</dbReference>
<evidence type="ECO:0000313" key="2">
    <source>
        <dbReference type="EMBL" id="MFC0204711.1"/>
    </source>
</evidence>
<evidence type="ECO:0000313" key="3">
    <source>
        <dbReference type="Proteomes" id="UP001589798"/>
    </source>
</evidence>
<protein>
    <submittedName>
        <fullName evidence="2">Helix-turn-helix domain-containing protein</fullName>
    </submittedName>
</protein>
<dbReference type="SUPFAM" id="SSF48295">
    <property type="entry name" value="TrpR-like"/>
    <property type="match status" value="1"/>
</dbReference>
<keyword evidence="3" id="KW-1185">Reference proteome</keyword>
<dbReference type="Proteomes" id="UP001589798">
    <property type="component" value="Unassembled WGS sequence"/>
</dbReference>
<accession>A0ABV6CXH7</accession>
<dbReference type="SMART" id="SM00760">
    <property type="entry name" value="Bac_DnaA_C"/>
    <property type="match status" value="1"/>
</dbReference>
<dbReference type="EMBL" id="JBHLWK010000013">
    <property type="protein sequence ID" value="MFC0204711.1"/>
    <property type="molecule type" value="Genomic_DNA"/>
</dbReference>
<dbReference type="CDD" id="cd06571">
    <property type="entry name" value="Bac_DnaA_C"/>
    <property type="match status" value="1"/>
</dbReference>
<gene>
    <name evidence="2" type="ORF">ACFFJC_10545</name>
</gene>
<name>A0ABV6CXH7_9SPHN</name>
<dbReference type="InterPro" id="IPR010921">
    <property type="entry name" value="Trp_repressor/repl_initiator"/>
</dbReference>
<comment type="caution">
    <text evidence="2">The sequence shown here is derived from an EMBL/GenBank/DDBJ whole genome shotgun (WGS) entry which is preliminary data.</text>
</comment>
<proteinExistence type="predicted"/>
<dbReference type="Pfam" id="PF08299">
    <property type="entry name" value="Bac_DnaA_C"/>
    <property type="match status" value="1"/>
</dbReference>